<dbReference type="InterPro" id="IPR011009">
    <property type="entry name" value="Kinase-like_dom_sf"/>
</dbReference>
<sequence length="304" mass="33246">MNEADRVKLIAASSGISVRTVTMLPGGNENFVARVQGETHDVVVRFARDPSQMVDPFDFELWALEAAAEVGIHTSAVVARGRAADTSYLVVEYIAGTTASPDDLEAWHAIGTSLRALSTVDTATAPSTLFSRFGRDLDAAWRAHVSYNLAMLTDEDPLIQLGVYRRSDQGTIRAMLSSQLDRALPQGLIHGDLSTRNVVAGARYAVIDWGAAHAGPVPWGDLDVLHRWHVMESRQSPVSAAAWAEVLCGAGIDPETARPVLWELAVLGALDVVRWAREQRPDRLDELRESSRRVIDRMLMARDA</sequence>
<accession>A0ABY7XUA3</accession>
<dbReference type="Gene3D" id="3.90.1200.10">
    <property type="match status" value="1"/>
</dbReference>
<feature type="domain" description="Aminoglycoside phosphotransferase" evidence="1">
    <location>
        <begin position="21"/>
        <end position="217"/>
    </location>
</feature>
<keyword evidence="3" id="KW-1185">Reference proteome</keyword>
<gene>
    <name evidence="2" type="ORF">KV395_14220</name>
</gene>
<name>A0ABY7XUA3_MICLT</name>
<evidence type="ECO:0000259" key="1">
    <source>
        <dbReference type="Pfam" id="PF01636"/>
    </source>
</evidence>
<dbReference type="Gene3D" id="3.30.200.150">
    <property type="match status" value="1"/>
</dbReference>
<reference evidence="2 3" key="1">
    <citation type="submission" date="2021-06" db="EMBL/GenBank/DDBJ databases">
        <title>Genome-based taxonomic framework of Microbacterium strains isolated from marine environment, the description of four new species and reclassification of four preexisting species.</title>
        <authorList>
            <person name="Lee S.D."/>
            <person name="Kim S.-M."/>
            <person name="Byeon Y.-S."/>
            <person name="Yang H.L."/>
            <person name="Kim I.S."/>
        </authorList>
    </citation>
    <scope>NUCLEOTIDE SEQUENCE [LARGE SCALE GENOMIC DNA]</scope>
    <source>
        <strain evidence="2 3">KACC 14465</strain>
    </source>
</reference>
<evidence type="ECO:0000313" key="2">
    <source>
        <dbReference type="EMBL" id="WDM44330.1"/>
    </source>
</evidence>
<protein>
    <submittedName>
        <fullName evidence="2">Aminoglycoside phosphotransferase family protein</fullName>
    </submittedName>
</protein>
<dbReference type="SUPFAM" id="SSF56112">
    <property type="entry name" value="Protein kinase-like (PK-like)"/>
    <property type="match status" value="1"/>
</dbReference>
<proteinExistence type="predicted"/>
<organism evidence="2 3">
    <name type="scientific">Microbacterium luteolum</name>
    <name type="common">Aureobacterium luteolum</name>
    <dbReference type="NCBI Taxonomy" id="69367"/>
    <lineage>
        <taxon>Bacteria</taxon>
        <taxon>Bacillati</taxon>
        <taxon>Actinomycetota</taxon>
        <taxon>Actinomycetes</taxon>
        <taxon>Micrococcales</taxon>
        <taxon>Microbacteriaceae</taxon>
        <taxon>Microbacterium</taxon>
    </lineage>
</organism>
<dbReference type="RefSeq" id="WP_282214468.1">
    <property type="nucleotide sequence ID" value="NZ_BAAAUN010000001.1"/>
</dbReference>
<dbReference type="Pfam" id="PF01636">
    <property type="entry name" value="APH"/>
    <property type="match status" value="1"/>
</dbReference>
<evidence type="ECO:0000313" key="3">
    <source>
        <dbReference type="Proteomes" id="UP001215097"/>
    </source>
</evidence>
<dbReference type="Proteomes" id="UP001215097">
    <property type="component" value="Chromosome"/>
</dbReference>
<dbReference type="InterPro" id="IPR002575">
    <property type="entry name" value="Aminoglycoside_PTrfase"/>
</dbReference>
<dbReference type="EMBL" id="CP078075">
    <property type="protein sequence ID" value="WDM44330.1"/>
    <property type="molecule type" value="Genomic_DNA"/>
</dbReference>